<evidence type="ECO:0000313" key="8">
    <source>
        <dbReference type="EMBL" id="XAE41887.1"/>
    </source>
</evidence>
<keyword evidence="3 6" id="KW-0812">Transmembrane</keyword>
<dbReference type="EMBL" id="CP152276">
    <property type="protein sequence ID" value="XAE41887.1"/>
    <property type="molecule type" value="Genomic_DNA"/>
</dbReference>
<evidence type="ECO:0000256" key="4">
    <source>
        <dbReference type="ARBA" id="ARBA00022989"/>
    </source>
</evidence>
<organism evidence="8 9">
    <name type="scientific">Nguyenibacter vanlangensis</name>
    <dbReference type="NCBI Taxonomy" id="1216886"/>
    <lineage>
        <taxon>Bacteria</taxon>
        <taxon>Pseudomonadati</taxon>
        <taxon>Pseudomonadota</taxon>
        <taxon>Alphaproteobacteria</taxon>
        <taxon>Acetobacterales</taxon>
        <taxon>Acetobacteraceae</taxon>
        <taxon>Nguyenibacter</taxon>
    </lineage>
</organism>
<protein>
    <submittedName>
        <fullName evidence="8">Amino acid permease</fullName>
    </submittedName>
</protein>
<evidence type="ECO:0000256" key="5">
    <source>
        <dbReference type="ARBA" id="ARBA00023136"/>
    </source>
</evidence>
<feature type="transmembrane region" description="Helical" evidence="6">
    <location>
        <begin position="82"/>
        <end position="113"/>
    </location>
</feature>
<feature type="transmembrane region" description="Helical" evidence="6">
    <location>
        <begin position="351"/>
        <end position="372"/>
    </location>
</feature>
<dbReference type="Proteomes" id="UP001449795">
    <property type="component" value="Chromosome"/>
</dbReference>
<feature type="domain" description="Amino acid permease/ SLC12A" evidence="7">
    <location>
        <begin position="14"/>
        <end position="415"/>
    </location>
</feature>
<dbReference type="InterPro" id="IPR004841">
    <property type="entry name" value="AA-permease/SLC12A_dom"/>
</dbReference>
<gene>
    <name evidence="8" type="ORF">AAC691_16635</name>
</gene>
<evidence type="ECO:0000313" key="9">
    <source>
        <dbReference type="Proteomes" id="UP001449795"/>
    </source>
</evidence>
<feature type="transmembrane region" description="Helical" evidence="6">
    <location>
        <begin position="233"/>
        <end position="254"/>
    </location>
</feature>
<feature type="transmembrane region" description="Helical" evidence="6">
    <location>
        <begin position="393"/>
        <end position="417"/>
    </location>
</feature>
<evidence type="ECO:0000256" key="3">
    <source>
        <dbReference type="ARBA" id="ARBA00022692"/>
    </source>
</evidence>
<feature type="transmembrane region" description="Helical" evidence="6">
    <location>
        <begin position="43"/>
        <end position="61"/>
    </location>
</feature>
<proteinExistence type="predicted"/>
<evidence type="ECO:0000256" key="1">
    <source>
        <dbReference type="ARBA" id="ARBA00004141"/>
    </source>
</evidence>
<feature type="transmembrane region" description="Helical" evidence="6">
    <location>
        <begin position="119"/>
        <end position="140"/>
    </location>
</feature>
<dbReference type="InterPro" id="IPR004840">
    <property type="entry name" value="Amino_acid_permease_CS"/>
</dbReference>
<dbReference type="Pfam" id="PF00324">
    <property type="entry name" value="AA_permease"/>
    <property type="match status" value="1"/>
</dbReference>
<evidence type="ECO:0000256" key="6">
    <source>
        <dbReference type="SAM" id="Phobius"/>
    </source>
</evidence>
<feature type="transmembrane region" description="Helical" evidence="6">
    <location>
        <begin position="152"/>
        <end position="170"/>
    </location>
</feature>
<reference evidence="8 9" key="1">
    <citation type="submission" date="2024-04" db="EMBL/GenBank/DDBJ databases">
        <title>Complete genome sequence of Nguyenibacter vanlangesis HBCM-1154, a strain capable of nitrogen fixation, IAA production, and phosphorus solubilization isolated from sugarcane soil.</title>
        <authorList>
            <person name="MY HANH P."/>
        </authorList>
    </citation>
    <scope>NUCLEOTIDE SEQUENCE [LARGE SCALE GENOMIC DNA]</scope>
    <source>
        <strain evidence="8 9">HBCM 1154</strain>
    </source>
</reference>
<name>A0ABZ3D296_9PROT</name>
<feature type="transmembrane region" description="Helical" evidence="6">
    <location>
        <begin position="190"/>
        <end position="212"/>
    </location>
</feature>
<keyword evidence="2" id="KW-0813">Transport</keyword>
<sequence length="468" mass="49529">MKTTDAHSVLRGRHVAMISIGGVIGASLFVGSSSAIATAGPGVFLSYLLAGLIILCVTRMLGEMTVDDPQAGSFVAHVRRGLGARAAFVGGWIYWVMWATILGIEAIAAASFLAPFVPLPFLVTECLVIAAMTAINLFSVRGYGEFEFWFSMTKIMTIVIFIAIGLWALLGTHAQVVARNLAGQGGLFPHGGSALLACIPAIMLSMAGAEITTIAATETSHPAESVGRATRSVVLRILFFYLGSIGLILCLTPWEAVVPGRSPFLTTLQRIDMPFASLLMTGVMLVATLSALNSGLYVTSRILCELAEAGDAPRFFLARGRNNTPRRAILAGCVIAVAVAVAGMMSPGVVFAFLVSATGTFVLFDYVLIALAQIRLRRRARAAGLVPALPMWCFPWLSYVTLVTLVGALLTMLVASGHTRREIVLGALTLGLIVLAERATLALRRGAEHEKRASDCRQRAVPDGAPGA</sequence>
<keyword evidence="4 6" id="KW-1133">Transmembrane helix</keyword>
<dbReference type="PIRSF" id="PIRSF006060">
    <property type="entry name" value="AA_transporter"/>
    <property type="match status" value="1"/>
</dbReference>
<dbReference type="PANTHER" id="PTHR43495">
    <property type="entry name" value="GABA PERMEASE"/>
    <property type="match status" value="1"/>
</dbReference>
<feature type="transmembrane region" description="Helical" evidence="6">
    <location>
        <begin position="423"/>
        <end position="443"/>
    </location>
</feature>
<feature type="transmembrane region" description="Helical" evidence="6">
    <location>
        <begin position="15"/>
        <end position="37"/>
    </location>
</feature>
<feature type="transmembrane region" description="Helical" evidence="6">
    <location>
        <begin position="328"/>
        <end position="345"/>
    </location>
</feature>
<keyword evidence="9" id="KW-1185">Reference proteome</keyword>
<feature type="transmembrane region" description="Helical" evidence="6">
    <location>
        <begin position="274"/>
        <end position="292"/>
    </location>
</feature>
<dbReference type="Gene3D" id="1.20.1740.10">
    <property type="entry name" value="Amino acid/polyamine transporter I"/>
    <property type="match status" value="1"/>
</dbReference>
<evidence type="ECO:0000259" key="7">
    <source>
        <dbReference type="Pfam" id="PF00324"/>
    </source>
</evidence>
<dbReference type="PANTHER" id="PTHR43495:SF5">
    <property type="entry name" value="GAMMA-AMINOBUTYRIC ACID PERMEASE"/>
    <property type="match status" value="1"/>
</dbReference>
<comment type="subcellular location">
    <subcellularLocation>
        <location evidence="1">Membrane</location>
        <topology evidence="1">Multi-pass membrane protein</topology>
    </subcellularLocation>
</comment>
<dbReference type="RefSeq" id="WP_342627716.1">
    <property type="nucleotide sequence ID" value="NZ_CP152276.1"/>
</dbReference>
<accession>A0ABZ3D296</accession>
<evidence type="ECO:0000256" key="2">
    <source>
        <dbReference type="ARBA" id="ARBA00022448"/>
    </source>
</evidence>
<dbReference type="PROSITE" id="PS00218">
    <property type="entry name" value="AMINO_ACID_PERMEASE_1"/>
    <property type="match status" value="1"/>
</dbReference>
<keyword evidence="5 6" id="KW-0472">Membrane</keyword>